<proteinExistence type="inferred from homology"/>
<sequence length="392" mass="41862">MMAMVMAVNALGVDMMLPALPAISADLGVTVENHRQWVIAIYMAGFSVMQLVYGPLADRFGRRPILIATIAVYAAMSLIASVAASFTLLLVARLLQGMASASTRVLSVSVVRDCYGGRTMARVMSLCTMVFLAVPILAPSLGQLVLLIAPWRGIFYALAAFSGLVALWVALRLPETLHPEDRRAITVASIASAMKHTLTNRYSLGYTLCIACMFSCIMSFINSAEQVFVDVFDVEQVFPLIFAGIAGTMALAALINSRIVERYGMRKVSHSALLGMLAINLVHLATIVAGHETVVTFAILQGMMMFCFNLTGSNFNAMAMEPMAHIAGTASSVQGFLSTVLGVIAGFFVGQAFDGTTLPLVLGFTGAAATALVIVLIVERGRLFHGHIANRV</sequence>
<dbReference type="Proteomes" id="UP000322077">
    <property type="component" value="Unassembled WGS sequence"/>
</dbReference>
<dbReference type="EMBL" id="VTOU01000001">
    <property type="protein sequence ID" value="TZG29636.1"/>
    <property type="molecule type" value="Genomic_DNA"/>
</dbReference>
<keyword evidence="8" id="KW-0997">Cell inner membrane</keyword>
<dbReference type="InterPro" id="IPR036259">
    <property type="entry name" value="MFS_trans_sf"/>
</dbReference>
<feature type="domain" description="Major facilitator superfamily (MFS) profile" evidence="9">
    <location>
        <begin position="1"/>
        <end position="382"/>
    </location>
</feature>
<evidence type="ECO:0000256" key="3">
    <source>
        <dbReference type="ARBA" id="ARBA00022448"/>
    </source>
</evidence>
<evidence type="ECO:0000256" key="4">
    <source>
        <dbReference type="ARBA" id="ARBA00022475"/>
    </source>
</evidence>
<dbReference type="SUPFAM" id="SSF103473">
    <property type="entry name" value="MFS general substrate transporter"/>
    <property type="match status" value="1"/>
</dbReference>
<dbReference type="PROSITE" id="PS50850">
    <property type="entry name" value="MFS"/>
    <property type="match status" value="1"/>
</dbReference>
<accession>A0A5D9CE57</accession>
<feature type="transmembrane region" description="Helical" evidence="8">
    <location>
        <begin position="268"/>
        <end position="288"/>
    </location>
</feature>
<evidence type="ECO:0000256" key="2">
    <source>
        <dbReference type="ARBA" id="ARBA00006236"/>
    </source>
</evidence>
<dbReference type="Pfam" id="PF07690">
    <property type="entry name" value="MFS_1"/>
    <property type="match status" value="1"/>
</dbReference>
<gene>
    <name evidence="10" type="ORF">FYJ91_01530</name>
</gene>
<feature type="transmembrane region" description="Helical" evidence="8">
    <location>
        <begin position="359"/>
        <end position="378"/>
    </location>
</feature>
<keyword evidence="6 8" id="KW-1133">Transmembrane helix</keyword>
<dbReference type="InterPro" id="IPR011701">
    <property type="entry name" value="MFS"/>
</dbReference>
<keyword evidence="7 8" id="KW-0472">Membrane</keyword>
<dbReference type="PANTHER" id="PTHR23502">
    <property type="entry name" value="MAJOR FACILITATOR SUPERFAMILY"/>
    <property type="match status" value="1"/>
</dbReference>
<comment type="similarity">
    <text evidence="2 8">Belongs to the major facilitator superfamily. Bcr/CmlA family.</text>
</comment>
<dbReference type="NCBIfam" id="TIGR00710">
    <property type="entry name" value="efflux_Bcr_CflA"/>
    <property type="match status" value="1"/>
</dbReference>
<feature type="transmembrane region" description="Helical" evidence="8">
    <location>
        <begin position="236"/>
        <end position="256"/>
    </location>
</feature>
<protein>
    <recommendedName>
        <fullName evidence="8">Bcr/CflA family efflux transporter</fullName>
    </recommendedName>
</protein>
<dbReference type="AlphaFoldDB" id="A0A5D9CE57"/>
<dbReference type="GO" id="GO:0042910">
    <property type="term" value="F:xenobiotic transmembrane transporter activity"/>
    <property type="evidence" value="ECO:0007669"/>
    <property type="project" value="InterPro"/>
</dbReference>
<keyword evidence="3 8" id="KW-0813">Transport</keyword>
<evidence type="ECO:0000256" key="6">
    <source>
        <dbReference type="ARBA" id="ARBA00022989"/>
    </source>
</evidence>
<feature type="transmembrane region" description="Helical" evidence="8">
    <location>
        <begin position="34"/>
        <end position="53"/>
    </location>
</feature>
<organism evidence="10 11">
    <name type="scientific">Sphingomonas montanisoli</name>
    <dbReference type="NCBI Taxonomy" id="2606412"/>
    <lineage>
        <taxon>Bacteria</taxon>
        <taxon>Pseudomonadati</taxon>
        <taxon>Pseudomonadota</taxon>
        <taxon>Alphaproteobacteria</taxon>
        <taxon>Sphingomonadales</taxon>
        <taxon>Sphingomonadaceae</taxon>
        <taxon>Sphingomonas</taxon>
    </lineage>
</organism>
<keyword evidence="5 8" id="KW-0812">Transmembrane</keyword>
<evidence type="ECO:0000256" key="7">
    <source>
        <dbReference type="ARBA" id="ARBA00023136"/>
    </source>
</evidence>
<comment type="caution">
    <text evidence="10">The sequence shown here is derived from an EMBL/GenBank/DDBJ whole genome shotgun (WGS) entry which is preliminary data.</text>
</comment>
<comment type="caution">
    <text evidence="8">Lacks conserved residue(s) required for the propagation of feature annotation.</text>
</comment>
<dbReference type="PANTHER" id="PTHR23502:SF132">
    <property type="entry name" value="POLYAMINE TRANSPORTER 2-RELATED"/>
    <property type="match status" value="1"/>
</dbReference>
<keyword evidence="4" id="KW-1003">Cell membrane</keyword>
<feature type="transmembrane region" description="Helical" evidence="8">
    <location>
        <begin position="154"/>
        <end position="173"/>
    </location>
</feature>
<dbReference type="GO" id="GO:1990961">
    <property type="term" value="P:xenobiotic detoxification by transmembrane export across the plasma membrane"/>
    <property type="evidence" value="ECO:0007669"/>
    <property type="project" value="InterPro"/>
</dbReference>
<dbReference type="InterPro" id="IPR020846">
    <property type="entry name" value="MFS_dom"/>
</dbReference>
<dbReference type="Gene3D" id="1.20.1720.10">
    <property type="entry name" value="Multidrug resistance protein D"/>
    <property type="match status" value="1"/>
</dbReference>
<feature type="transmembrane region" description="Helical" evidence="8">
    <location>
        <begin position="294"/>
        <end position="312"/>
    </location>
</feature>
<evidence type="ECO:0000256" key="1">
    <source>
        <dbReference type="ARBA" id="ARBA00004651"/>
    </source>
</evidence>
<dbReference type="InterPro" id="IPR004812">
    <property type="entry name" value="Efflux_drug-R_Bcr/CmlA"/>
</dbReference>
<feature type="transmembrane region" description="Helical" evidence="8">
    <location>
        <begin position="204"/>
        <end position="224"/>
    </location>
</feature>
<name>A0A5D9CE57_9SPHN</name>
<keyword evidence="11" id="KW-1185">Reference proteome</keyword>
<evidence type="ECO:0000313" key="11">
    <source>
        <dbReference type="Proteomes" id="UP000322077"/>
    </source>
</evidence>
<evidence type="ECO:0000256" key="8">
    <source>
        <dbReference type="RuleBase" id="RU365088"/>
    </source>
</evidence>
<evidence type="ECO:0000259" key="9">
    <source>
        <dbReference type="PROSITE" id="PS50850"/>
    </source>
</evidence>
<dbReference type="GO" id="GO:0005886">
    <property type="term" value="C:plasma membrane"/>
    <property type="evidence" value="ECO:0007669"/>
    <property type="project" value="UniProtKB-SubCell"/>
</dbReference>
<evidence type="ECO:0000313" key="10">
    <source>
        <dbReference type="EMBL" id="TZG29636.1"/>
    </source>
</evidence>
<evidence type="ECO:0000256" key="5">
    <source>
        <dbReference type="ARBA" id="ARBA00022692"/>
    </source>
</evidence>
<feature type="transmembrane region" description="Helical" evidence="8">
    <location>
        <begin position="65"/>
        <end position="88"/>
    </location>
</feature>
<feature type="transmembrane region" description="Helical" evidence="8">
    <location>
        <begin position="333"/>
        <end position="353"/>
    </location>
</feature>
<comment type="subcellular location">
    <subcellularLocation>
        <location evidence="8">Cell inner membrane</location>
        <topology evidence="8">Multi-pass membrane protein</topology>
    </subcellularLocation>
    <subcellularLocation>
        <location evidence="1">Cell membrane</location>
        <topology evidence="1">Multi-pass membrane protein</topology>
    </subcellularLocation>
</comment>
<reference evidence="10 11" key="1">
    <citation type="submission" date="2019-08" db="EMBL/GenBank/DDBJ databases">
        <authorList>
            <person name="Wang G."/>
            <person name="Xu Z."/>
        </authorList>
    </citation>
    <scope>NUCLEOTIDE SEQUENCE [LARGE SCALE GENOMIC DNA]</scope>
    <source>
        <strain evidence="10 11">ZX</strain>
    </source>
</reference>
<feature type="transmembrane region" description="Helical" evidence="8">
    <location>
        <begin position="123"/>
        <end position="148"/>
    </location>
</feature>
<dbReference type="CDD" id="cd17320">
    <property type="entry name" value="MFS_MdfA_MDR_like"/>
    <property type="match status" value="1"/>
</dbReference>